<evidence type="ECO:0000313" key="2">
    <source>
        <dbReference type="Proteomes" id="UP001152531"/>
    </source>
</evidence>
<dbReference type="Proteomes" id="UP001152531">
    <property type="component" value="Unassembled WGS sequence"/>
</dbReference>
<name>A0ACA9Y9U0_9ASCO</name>
<dbReference type="EMBL" id="CALSDN010000006">
    <property type="protein sequence ID" value="CAH6721525.1"/>
    <property type="molecule type" value="Genomic_DNA"/>
</dbReference>
<gene>
    <name evidence="1" type="ORF">CLIB1444_06S04170</name>
</gene>
<keyword evidence="2" id="KW-1185">Reference proteome</keyword>
<evidence type="ECO:0000313" key="1">
    <source>
        <dbReference type="EMBL" id="CAH6721525.1"/>
    </source>
</evidence>
<organism evidence="1 2">
    <name type="scientific">[Candida] jaroonii</name>
    <dbReference type="NCBI Taxonomy" id="467808"/>
    <lineage>
        <taxon>Eukaryota</taxon>
        <taxon>Fungi</taxon>
        <taxon>Dikarya</taxon>
        <taxon>Ascomycota</taxon>
        <taxon>Saccharomycotina</taxon>
        <taxon>Pichiomycetes</taxon>
        <taxon>Debaryomycetaceae</taxon>
        <taxon>Yamadazyma</taxon>
    </lineage>
</organism>
<protein>
    <submittedName>
        <fullName evidence="1">Protein Dml1p</fullName>
    </submittedName>
</protein>
<comment type="caution">
    <text evidence="1">The sequence shown here is derived from an EMBL/GenBank/DDBJ whole genome shotgun (WGS) entry which is preliminary data.</text>
</comment>
<accession>A0ACA9Y9U0</accession>
<proteinExistence type="predicted"/>
<sequence length="455" mass="52960">MEIVTSSASTFSNNVVTHLFNYQESYIPYKAFRTPEQLSYNDLMFLSRSKIGKRVNYSPGLLLFDVKNGLGSLNKYEYFEKNPDTGNLGLEIIHTTNSVTKNEYQKGLDNGVNRSEMLNDENIKYWSDFNKLIHKPDNLFGLKSWQANGNEITNVSTPTVLFKKFEMGVDEFKKVEDDVIESYRKLLEEADYFQGTQFFTDLDNSWGGFTNEMISAIKDEFFNYTSNNKFNMWTFAFMDPQINLNKHVNMENKVTKIRALNELSKNSSLLIPMNIPSGSNWRSSSEISVLINSVWEVLNDKSSNMNKIESDFISENRNIINKVELTTKSTSQDTINEYYKSLNISDRGYDIIDLGGDSNETIHYGYNKDSKHEFCSREFDKNLENITKIDTFPSYKYQPQKVKYSIDSSVVYDLKQHIEFIKRSRIEDKDDLLNDLFDLKYSYHDSPDFEYDSDE</sequence>
<reference evidence="1" key="1">
    <citation type="submission" date="2022-06" db="EMBL/GenBank/DDBJ databases">
        <authorList>
            <person name="Legras J.-L."/>
            <person name="Devillers H."/>
            <person name="Grondin C."/>
        </authorList>
    </citation>
    <scope>NUCLEOTIDE SEQUENCE</scope>
    <source>
        <strain evidence="1">CLIB 1444</strain>
    </source>
</reference>